<keyword evidence="4" id="KW-0282">Flagellum</keyword>
<dbReference type="InterPro" id="IPR010441">
    <property type="entry name" value="CH_2"/>
</dbReference>
<keyword evidence="4" id="KW-0969">Cilium</keyword>
<evidence type="ECO:0000313" key="3">
    <source>
        <dbReference type="Proteomes" id="UP001652628"/>
    </source>
</evidence>
<keyword evidence="3" id="KW-1185">Reference proteome</keyword>
<dbReference type="InterPro" id="IPR036872">
    <property type="entry name" value="CH_dom_sf"/>
</dbReference>
<reference evidence="4" key="1">
    <citation type="submission" date="2025-08" db="UniProtKB">
        <authorList>
            <consortium name="RefSeq"/>
        </authorList>
    </citation>
    <scope>IDENTIFICATION</scope>
</reference>
<dbReference type="PANTHER" id="PTHR12509:SF9">
    <property type="entry name" value="SPERM FLAGELLAR PROTEIN 1 ISOFORM X1"/>
    <property type="match status" value="1"/>
</dbReference>
<dbReference type="Proteomes" id="UP001652628">
    <property type="component" value="Chromosome X"/>
</dbReference>
<accession>A0AB39Z045</accession>
<dbReference type="GeneID" id="108006321"/>
<dbReference type="PANTHER" id="PTHR12509">
    <property type="entry name" value="SPERMATOGENESIS-ASSOCIATED 4-RELATED"/>
    <property type="match status" value="1"/>
</dbReference>
<proteinExistence type="predicted"/>
<dbReference type="Pfam" id="PF06294">
    <property type="entry name" value="CH_2"/>
    <property type="match status" value="1"/>
</dbReference>
<keyword evidence="4" id="KW-0966">Cell projection</keyword>
<feature type="region of interest" description="Disordered" evidence="1">
    <location>
        <begin position="211"/>
        <end position="252"/>
    </location>
</feature>
<dbReference type="GO" id="GO:0008017">
    <property type="term" value="F:microtubule binding"/>
    <property type="evidence" value="ECO:0007669"/>
    <property type="project" value="TreeGrafter"/>
</dbReference>
<protein>
    <submittedName>
        <fullName evidence="4">Sperm flagellar protein 1</fullName>
    </submittedName>
</protein>
<sequence length="252" mass="29117">MHTVCVKNLSTEELEEVSKWMRQNGISTHRIRREFSDVLPLAEIFKRDYPRLVDLYNYPKKSSVQLKLANWETFNFKVLSKFNMTLSRDFMEQMANGVHGAAEVLLHEVIRLEKRQRVAVERNAAMRQDQTWEENDEVKTVVVNKQVGDGIVQVPQKMILYSLYEKMTRDSQAKDAIIDAYQQRLAHMESIIKIKTERIDELLMQMGKLPQKRANPGNASTCFNPFDGKDSSTRKHPSPIQMASSTDPDSTP</sequence>
<gene>
    <name evidence="4" type="primary">LOC108006321</name>
</gene>
<feature type="compositionally biased region" description="Polar residues" evidence="1">
    <location>
        <begin position="241"/>
        <end position="252"/>
    </location>
</feature>
<dbReference type="GO" id="GO:0005930">
    <property type="term" value="C:axoneme"/>
    <property type="evidence" value="ECO:0007669"/>
    <property type="project" value="TreeGrafter"/>
</dbReference>
<dbReference type="RefSeq" id="XP_016925312.2">
    <property type="nucleotide sequence ID" value="XM_017069823.4"/>
</dbReference>
<name>A0AB39Z045_DROSZ</name>
<dbReference type="GO" id="GO:0051493">
    <property type="term" value="P:regulation of cytoskeleton organization"/>
    <property type="evidence" value="ECO:0007669"/>
    <property type="project" value="TreeGrafter"/>
</dbReference>
<feature type="domain" description="CH-like" evidence="2">
    <location>
        <begin position="18"/>
        <end position="110"/>
    </location>
</feature>
<dbReference type="AlphaFoldDB" id="A0AB39Z045"/>
<dbReference type="Gene3D" id="1.10.418.10">
    <property type="entry name" value="Calponin-like domain"/>
    <property type="match status" value="1"/>
</dbReference>
<dbReference type="InterPro" id="IPR052111">
    <property type="entry name" value="Spermatogenesis_Ciliary_MAP"/>
</dbReference>
<organism evidence="3 4">
    <name type="scientific">Drosophila suzukii</name>
    <name type="common">Spotted-wing drosophila fruit fly</name>
    <dbReference type="NCBI Taxonomy" id="28584"/>
    <lineage>
        <taxon>Eukaryota</taxon>
        <taxon>Metazoa</taxon>
        <taxon>Ecdysozoa</taxon>
        <taxon>Arthropoda</taxon>
        <taxon>Hexapoda</taxon>
        <taxon>Insecta</taxon>
        <taxon>Pterygota</taxon>
        <taxon>Neoptera</taxon>
        <taxon>Endopterygota</taxon>
        <taxon>Diptera</taxon>
        <taxon>Brachycera</taxon>
        <taxon>Muscomorpha</taxon>
        <taxon>Ephydroidea</taxon>
        <taxon>Drosophilidae</taxon>
        <taxon>Drosophila</taxon>
        <taxon>Sophophora</taxon>
    </lineage>
</organism>
<evidence type="ECO:0000256" key="1">
    <source>
        <dbReference type="SAM" id="MobiDB-lite"/>
    </source>
</evidence>
<evidence type="ECO:0000259" key="2">
    <source>
        <dbReference type="Pfam" id="PF06294"/>
    </source>
</evidence>
<evidence type="ECO:0000313" key="4">
    <source>
        <dbReference type="RefSeq" id="XP_016925312.2"/>
    </source>
</evidence>